<dbReference type="Gene3D" id="3.30.565.10">
    <property type="entry name" value="Histidine kinase-like ATPase, C-terminal domain"/>
    <property type="match status" value="1"/>
</dbReference>
<dbReference type="SMART" id="SM00387">
    <property type="entry name" value="HATPase_c"/>
    <property type="match status" value="1"/>
</dbReference>
<reference evidence="8" key="1">
    <citation type="submission" date="2006-01" db="EMBL/GenBank/DDBJ databases">
        <title>Complete sequence of Anaeromyxobacter dehalogenans 2CP-C.</title>
        <authorList>
            <consortium name="US DOE Joint Genome Institute"/>
            <person name="Copeland A."/>
            <person name="Lucas S."/>
            <person name="Lapidus A."/>
            <person name="Barry K."/>
            <person name="Detter J.C."/>
            <person name="Glavina T."/>
            <person name="Hammon N."/>
            <person name="Israni S."/>
            <person name="Pitluck S."/>
            <person name="Brettin T."/>
            <person name="Bruce D."/>
            <person name="Han C."/>
            <person name="Tapia R."/>
            <person name="Gilna P."/>
            <person name="Kiss H."/>
            <person name="Schmutz J."/>
            <person name="Larimer F."/>
            <person name="Land M."/>
            <person name="Kyrpides N."/>
            <person name="Anderson I."/>
            <person name="Sanford R.A."/>
            <person name="Ritalahti K.M."/>
            <person name="Thomas H.S."/>
            <person name="Kirby J.R."/>
            <person name="Zhulin I.B."/>
            <person name="Loeffler F.E."/>
            <person name="Richardson P."/>
        </authorList>
    </citation>
    <scope>NUCLEOTIDE SEQUENCE</scope>
    <source>
        <strain evidence="8">2CP-C</strain>
    </source>
</reference>
<dbReference type="PANTHER" id="PTHR43711:SF28">
    <property type="entry name" value="SENSOR HISTIDINE KINASE YXDK"/>
    <property type="match status" value="1"/>
</dbReference>
<keyword evidence="6" id="KW-0812">Transmembrane</keyword>
<dbReference type="CDD" id="cd00082">
    <property type="entry name" value="HisKA"/>
    <property type="match status" value="1"/>
</dbReference>
<comment type="catalytic activity">
    <reaction evidence="1">
        <text>ATP + protein L-histidine = ADP + protein N-phospho-L-histidine.</text>
        <dbReference type="EC" id="2.7.13.3"/>
    </reaction>
</comment>
<evidence type="ECO:0000259" key="7">
    <source>
        <dbReference type="PROSITE" id="PS50109"/>
    </source>
</evidence>
<keyword evidence="6" id="KW-0472">Membrane</keyword>
<dbReference type="SMART" id="SM00388">
    <property type="entry name" value="HisKA"/>
    <property type="match status" value="1"/>
</dbReference>
<evidence type="ECO:0000256" key="3">
    <source>
        <dbReference type="ARBA" id="ARBA00022679"/>
    </source>
</evidence>
<protein>
    <recommendedName>
        <fullName evidence="2">histidine kinase</fullName>
        <ecNumber evidence="2">2.7.13.3</ecNumber>
    </recommendedName>
</protein>
<dbReference type="InterPro" id="IPR050736">
    <property type="entry name" value="Sensor_HK_Regulatory"/>
</dbReference>
<dbReference type="InterPro" id="IPR005467">
    <property type="entry name" value="His_kinase_dom"/>
</dbReference>
<keyword evidence="4 8" id="KW-0418">Kinase</keyword>
<dbReference type="Pfam" id="PF02518">
    <property type="entry name" value="HATPase_c"/>
    <property type="match status" value="1"/>
</dbReference>
<dbReference type="InterPro" id="IPR003661">
    <property type="entry name" value="HisK_dim/P_dom"/>
</dbReference>
<feature type="transmembrane region" description="Helical" evidence="6">
    <location>
        <begin position="51"/>
        <end position="75"/>
    </location>
</feature>
<organism evidence="8 9">
    <name type="scientific">Anaeromyxobacter dehalogenans (strain 2CP-C)</name>
    <dbReference type="NCBI Taxonomy" id="290397"/>
    <lineage>
        <taxon>Bacteria</taxon>
        <taxon>Pseudomonadati</taxon>
        <taxon>Myxococcota</taxon>
        <taxon>Myxococcia</taxon>
        <taxon>Myxococcales</taxon>
        <taxon>Cystobacterineae</taxon>
        <taxon>Anaeromyxobacteraceae</taxon>
        <taxon>Anaeromyxobacter</taxon>
    </lineage>
</organism>
<dbReference type="EC" id="2.7.13.3" evidence="2"/>
<feature type="domain" description="Histidine kinase" evidence="7">
    <location>
        <begin position="237"/>
        <end position="453"/>
    </location>
</feature>
<evidence type="ECO:0000256" key="6">
    <source>
        <dbReference type="SAM" id="Phobius"/>
    </source>
</evidence>
<dbReference type="OrthoDB" id="9787818at2"/>
<dbReference type="SUPFAM" id="SSF55874">
    <property type="entry name" value="ATPase domain of HSP90 chaperone/DNA topoisomerase II/histidine kinase"/>
    <property type="match status" value="1"/>
</dbReference>
<dbReference type="GO" id="GO:0000155">
    <property type="term" value="F:phosphorelay sensor kinase activity"/>
    <property type="evidence" value="ECO:0007669"/>
    <property type="project" value="InterPro"/>
</dbReference>
<dbReference type="AlphaFoldDB" id="Q2IM36"/>
<dbReference type="eggNOG" id="COG2205">
    <property type="taxonomic scope" value="Bacteria"/>
</dbReference>
<name>Q2IM36_ANADE</name>
<dbReference type="STRING" id="290397.Adeh_0090"/>
<evidence type="ECO:0000313" key="8">
    <source>
        <dbReference type="EMBL" id="ABC79867.1"/>
    </source>
</evidence>
<dbReference type="Gene3D" id="1.10.287.130">
    <property type="match status" value="1"/>
</dbReference>
<evidence type="ECO:0000256" key="2">
    <source>
        <dbReference type="ARBA" id="ARBA00012438"/>
    </source>
</evidence>
<evidence type="ECO:0000256" key="1">
    <source>
        <dbReference type="ARBA" id="ARBA00000085"/>
    </source>
</evidence>
<keyword evidence="6" id="KW-1133">Transmembrane helix</keyword>
<dbReference type="InterPro" id="IPR003594">
    <property type="entry name" value="HATPase_dom"/>
</dbReference>
<feature type="transmembrane region" description="Helical" evidence="6">
    <location>
        <begin position="124"/>
        <end position="148"/>
    </location>
</feature>
<keyword evidence="3" id="KW-0808">Transferase</keyword>
<dbReference type="HOGENOM" id="CLU_620854_0_0_7"/>
<dbReference type="PROSITE" id="PS50109">
    <property type="entry name" value="HIS_KIN"/>
    <property type="match status" value="1"/>
</dbReference>
<gene>
    <name evidence="8" type="ordered locus">Adeh_0090</name>
</gene>
<evidence type="ECO:0000313" key="9">
    <source>
        <dbReference type="Proteomes" id="UP000001935"/>
    </source>
</evidence>
<dbReference type="PANTHER" id="PTHR43711">
    <property type="entry name" value="TWO-COMPONENT HISTIDINE KINASE"/>
    <property type="match status" value="1"/>
</dbReference>
<sequence>MLDVADAALRAAVADAVREARRRSAEAVAWMRVALRAAILLVYLPGWHGTAAWHAAALRVSAAYLAVAVGVLVLLRRRWRWEAVALAAAAVDLAFVAVGSWRVVALAGGDLALAIAAGAGNGMMLMVILFAAVALPPAPAAALSVIAIANQMALAAHSGVSWRLVLLVGLILSAAAIVAIRNTLRATALGARLAAESYTASLCRAHGEALARANAEALAQRDEVITAHRQARDLVRLMVHDLKNPLAALLQYLRLAEVELRGQPDAAQVREDLAQAEGEGQRLAEMIGDLLAISRLETGPARLAADPVAIEDLLQAVARSCAAHARERGVTISVRGGDDLVVRLDRDLSRRLLENLVANALRHCRTGDRIELAGEADGEGVRLAVRNSGPPVPPAIRAHLFEKFAPGEAREWTSAGLGLYLCRLVAEAHGGGVALVDTPGWTVSFEARLAPARTGGEAAPRAAAVAPERRPG</sequence>
<keyword evidence="5" id="KW-0902">Two-component regulatory system</keyword>
<evidence type="ECO:0000256" key="4">
    <source>
        <dbReference type="ARBA" id="ARBA00022777"/>
    </source>
</evidence>
<dbReference type="EMBL" id="CP000251">
    <property type="protein sequence ID" value="ABC79867.1"/>
    <property type="molecule type" value="Genomic_DNA"/>
</dbReference>
<accession>Q2IM36</accession>
<dbReference type="CDD" id="cd00075">
    <property type="entry name" value="HATPase"/>
    <property type="match status" value="1"/>
</dbReference>
<dbReference type="KEGG" id="ade:Adeh_0090"/>
<feature type="transmembrane region" description="Helical" evidence="6">
    <location>
        <begin position="27"/>
        <end position="45"/>
    </location>
</feature>
<feature type="transmembrane region" description="Helical" evidence="6">
    <location>
        <begin position="84"/>
        <end position="104"/>
    </location>
</feature>
<dbReference type="InterPro" id="IPR036890">
    <property type="entry name" value="HATPase_C_sf"/>
</dbReference>
<dbReference type="InterPro" id="IPR036097">
    <property type="entry name" value="HisK_dim/P_sf"/>
</dbReference>
<dbReference type="Pfam" id="PF00512">
    <property type="entry name" value="HisKA"/>
    <property type="match status" value="1"/>
</dbReference>
<proteinExistence type="predicted"/>
<evidence type="ECO:0000256" key="5">
    <source>
        <dbReference type="ARBA" id="ARBA00023012"/>
    </source>
</evidence>
<dbReference type="RefSeq" id="WP_011419150.1">
    <property type="nucleotide sequence ID" value="NC_007760.1"/>
</dbReference>
<feature type="transmembrane region" description="Helical" evidence="6">
    <location>
        <begin position="160"/>
        <end position="180"/>
    </location>
</feature>
<dbReference type="Proteomes" id="UP000001935">
    <property type="component" value="Chromosome"/>
</dbReference>
<dbReference type="SUPFAM" id="SSF47384">
    <property type="entry name" value="Homodimeric domain of signal transducing histidine kinase"/>
    <property type="match status" value="1"/>
</dbReference>